<evidence type="ECO:0008006" key="8">
    <source>
        <dbReference type="Google" id="ProtNLM"/>
    </source>
</evidence>
<feature type="domain" description="Penicillin-binding protein dimerisation" evidence="5">
    <location>
        <begin position="50"/>
        <end position="205"/>
    </location>
</feature>
<protein>
    <recommendedName>
        <fullName evidence="8">Penicillin-binding protein transpeptidase domain-containing protein</fullName>
    </recommendedName>
</protein>
<proteinExistence type="predicted"/>
<dbReference type="InterPro" id="IPR005311">
    <property type="entry name" value="PBP_dimer"/>
</dbReference>
<dbReference type="InterPro" id="IPR036138">
    <property type="entry name" value="PBP_dimer_sf"/>
</dbReference>
<feature type="domain" description="Penicillin-binding protein transpeptidase" evidence="4">
    <location>
        <begin position="249"/>
        <end position="538"/>
    </location>
</feature>
<dbReference type="Pfam" id="PF03717">
    <property type="entry name" value="PBP_dimer"/>
    <property type="match status" value="1"/>
</dbReference>
<gene>
    <name evidence="6" type="ORF">A3E73_03105</name>
</gene>
<dbReference type="InterPro" id="IPR050515">
    <property type="entry name" value="Beta-lactam/transpept"/>
</dbReference>
<dbReference type="GO" id="GO:0008658">
    <property type="term" value="F:penicillin binding"/>
    <property type="evidence" value="ECO:0007669"/>
    <property type="project" value="InterPro"/>
</dbReference>
<evidence type="ECO:0000256" key="2">
    <source>
        <dbReference type="ARBA" id="ARBA00023136"/>
    </source>
</evidence>
<dbReference type="Pfam" id="PF00905">
    <property type="entry name" value="Transpeptidase"/>
    <property type="match status" value="1"/>
</dbReference>
<evidence type="ECO:0000313" key="6">
    <source>
        <dbReference type="EMBL" id="OGD56451.1"/>
    </source>
</evidence>
<comment type="subcellular location">
    <subcellularLocation>
        <location evidence="1">Membrane</location>
    </subcellularLocation>
</comment>
<dbReference type="PANTHER" id="PTHR30627">
    <property type="entry name" value="PEPTIDOGLYCAN D,D-TRANSPEPTIDASE"/>
    <property type="match status" value="1"/>
</dbReference>
<reference evidence="6 7" key="1">
    <citation type="journal article" date="2016" name="Nat. Commun.">
        <title>Thousands of microbial genomes shed light on interconnected biogeochemical processes in an aquifer system.</title>
        <authorList>
            <person name="Anantharaman K."/>
            <person name="Brown C.T."/>
            <person name="Hug L.A."/>
            <person name="Sharon I."/>
            <person name="Castelle C.J."/>
            <person name="Probst A.J."/>
            <person name="Thomas B.C."/>
            <person name="Singh A."/>
            <person name="Wilkins M.J."/>
            <person name="Karaoz U."/>
            <person name="Brodie E.L."/>
            <person name="Williams K.H."/>
            <person name="Hubbard S.S."/>
            <person name="Banfield J.F."/>
        </authorList>
    </citation>
    <scope>NUCLEOTIDE SEQUENCE [LARGE SCALE GENOMIC DNA]</scope>
</reference>
<dbReference type="PANTHER" id="PTHR30627:SF1">
    <property type="entry name" value="PEPTIDOGLYCAN D,D-TRANSPEPTIDASE FTSI"/>
    <property type="match status" value="1"/>
</dbReference>
<dbReference type="AlphaFoldDB" id="A0A1F5DN39"/>
<dbReference type="GO" id="GO:0071555">
    <property type="term" value="P:cell wall organization"/>
    <property type="evidence" value="ECO:0007669"/>
    <property type="project" value="TreeGrafter"/>
</dbReference>
<dbReference type="EMBL" id="MEZN01000016">
    <property type="protein sequence ID" value="OGD56451.1"/>
    <property type="molecule type" value="Genomic_DNA"/>
</dbReference>
<evidence type="ECO:0000259" key="5">
    <source>
        <dbReference type="Pfam" id="PF03717"/>
    </source>
</evidence>
<dbReference type="Proteomes" id="UP000176791">
    <property type="component" value="Unassembled WGS sequence"/>
</dbReference>
<comment type="caution">
    <text evidence="6">The sequence shown here is derived from an EMBL/GenBank/DDBJ whole genome shotgun (WGS) entry which is preliminary data.</text>
</comment>
<evidence type="ECO:0000259" key="4">
    <source>
        <dbReference type="Pfam" id="PF00905"/>
    </source>
</evidence>
<name>A0A1F5DN39_9BACT</name>
<keyword evidence="2 3" id="KW-0472">Membrane</keyword>
<evidence type="ECO:0000256" key="3">
    <source>
        <dbReference type="SAM" id="Phobius"/>
    </source>
</evidence>
<dbReference type="Gene3D" id="3.90.1310.10">
    <property type="entry name" value="Penicillin-binding protein 2a (Domain 2)"/>
    <property type="match status" value="1"/>
</dbReference>
<keyword evidence="3" id="KW-1133">Transmembrane helix</keyword>
<dbReference type="Gene3D" id="3.30.450.330">
    <property type="match status" value="1"/>
</dbReference>
<dbReference type="Gene3D" id="3.40.710.10">
    <property type="entry name" value="DD-peptidase/beta-lactamase superfamily"/>
    <property type="match status" value="1"/>
</dbReference>
<dbReference type="GO" id="GO:0005886">
    <property type="term" value="C:plasma membrane"/>
    <property type="evidence" value="ECO:0007669"/>
    <property type="project" value="TreeGrafter"/>
</dbReference>
<dbReference type="STRING" id="1797460.A3E73_03105"/>
<accession>A0A1F5DN39</accession>
<organism evidence="6 7">
    <name type="scientific">Candidatus Beckwithbacteria bacterium RIFCSPHIGHO2_12_FULL_47_17</name>
    <dbReference type="NCBI Taxonomy" id="1797460"/>
    <lineage>
        <taxon>Bacteria</taxon>
        <taxon>Candidatus Beckwithiibacteriota</taxon>
    </lineage>
</organism>
<dbReference type="InterPro" id="IPR012338">
    <property type="entry name" value="Beta-lactam/transpept-like"/>
</dbReference>
<sequence length="557" mass="61739">MNGNWRLRILSWFFVVLFILLWSKLFYWQVLAKDSLSRIALSQQQSTLEVPAKRGEILFSDGSPLAANQPSFIAYLIRRPDQAVEPLAEKLASVLYPEATDSAGLDFISGRLSDPNWQWLVLAKKLIREQKDQLDGLGLDNLWFESTQNRFYPEASMAAHLLGFVGNDADGRDKGYYGLEGYYHLELSGRPGVVRQEQDALNQPILSGDYWTQTKRDGRDLKLNLNKSLQFLAESKLKASLERYGAKAGSVTVMDPNSGAILAMASLPAYDPIKYSRFETKLFANPVVADAFEPGSIFKVLVMAAALDSEAVKPETICDICDGPVKIDKYTINTWNNEYYPDSNIIDILVHSDNVGMVFVGQKLGLPKFLDYFKRFGMTQRTGVDLEDELIPEPRADANWTYVDLATASFGQGFLTTGMQLLTAVSAIANGGELIEPHLVERPAKIKHRVIRPETAAVVRDMMVAAAKSGEAKWVDIQGYKIAGKTGTAQVAVGGKYEAEKTNASFIGFAPADKPKFAMLVTLKEPSTSPWASETAAPLWFSLAQDILNHFNVVPKE</sequence>
<feature type="transmembrane region" description="Helical" evidence="3">
    <location>
        <begin position="9"/>
        <end position="28"/>
    </location>
</feature>
<keyword evidence="3" id="KW-0812">Transmembrane</keyword>
<dbReference type="SUPFAM" id="SSF56601">
    <property type="entry name" value="beta-lactamase/transpeptidase-like"/>
    <property type="match status" value="1"/>
</dbReference>
<evidence type="ECO:0000256" key="1">
    <source>
        <dbReference type="ARBA" id="ARBA00004370"/>
    </source>
</evidence>
<dbReference type="InterPro" id="IPR001460">
    <property type="entry name" value="PCN-bd_Tpept"/>
</dbReference>
<dbReference type="SUPFAM" id="SSF56519">
    <property type="entry name" value="Penicillin binding protein dimerisation domain"/>
    <property type="match status" value="1"/>
</dbReference>
<evidence type="ECO:0000313" key="7">
    <source>
        <dbReference type="Proteomes" id="UP000176791"/>
    </source>
</evidence>